<dbReference type="InterPro" id="IPR001387">
    <property type="entry name" value="Cro/C1-type_HTH"/>
</dbReference>
<proteinExistence type="predicted"/>
<protein>
    <submittedName>
        <fullName evidence="1">Helix-turn-helix domain-containing protein</fullName>
    </submittedName>
</protein>
<organism evidence="1 2">
    <name type="scientific">Bacillus vallismortis</name>
    <dbReference type="NCBI Taxonomy" id="72361"/>
    <lineage>
        <taxon>Bacteria</taxon>
        <taxon>Bacillati</taxon>
        <taxon>Bacillota</taxon>
        <taxon>Bacilli</taxon>
        <taxon>Bacillales</taxon>
        <taxon>Bacillaceae</taxon>
        <taxon>Bacillus</taxon>
    </lineage>
</organism>
<reference evidence="1" key="1">
    <citation type="submission" date="2022-02" db="EMBL/GenBank/DDBJ databases">
        <title>Crop Bioprotection Bacillus Genome Sequencing.</title>
        <authorList>
            <person name="Dunlap C."/>
        </authorList>
    </citation>
    <scope>NUCLEOTIDE SEQUENCE</scope>
    <source>
        <strain evidence="1">98-1</strain>
    </source>
</reference>
<dbReference type="AlphaFoldDB" id="A0AAP3CJG7"/>
<evidence type="ECO:0000313" key="2">
    <source>
        <dbReference type="Proteomes" id="UP001067121"/>
    </source>
</evidence>
<dbReference type="SUPFAM" id="SSF47413">
    <property type="entry name" value="lambda repressor-like DNA-binding domains"/>
    <property type="match status" value="1"/>
</dbReference>
<dbReference type="EMBL" id="JALAOH010000032">
    <property type="protein sequence ID" value="MCY8317441.1"/>
    <property type="molecule type" value="Genomic_DNA"/>
</dbReference>
<name>A0AAP3CJG7_BACVA</name>
<dbReference type="CDD" id="cd00093">
    <property type="entry name" value="HTH_XRE"/>
    <property type="match status" value="1"/>
</dbReference>
<dbReference type="Gene3D" id="1.10.260.40">
    <property type="entry name" value="lambda repressor-like DNA-binding domains"/>
    <property type="match status" value="1"/>
</dbReference>
<dbReference type="GO" id="GO:0003677">
    <property type="term" value="F:DNA binding"/>
    <property type="evidence" value="ECO:0007669"/>
    <property type="project" value="InterPro"/>
</dbReference>
<dbReference type="Proteomes" id="UP001067121">
    <property type="component" value="Unassembled WGS sequence"/>
</dbReference>
<dbReference type="RefSeq" id="WP_053573501.1">
    <property type="nucleotide sequence ID" value="NZ_JALAOH010000032.1"/>
</dbReference>
<accession>A0AAP3CJG7</accession>
<dbReference type="InterPro" id="IPR010982">
    <property type="entry name" value="Lambda_DNA-bd_dom_sf"/>
</dbReference>
<comment type="caution">
    <text evidence="1">The sequence shown here is derived from an EMBL/GenBank/DDBJ whole genome shotgun (WGS) entry which is preliminary data.</text>
</comment>
<gene>
    <name evidence="1" type="ORF">MOC71_12060</name>
</gene>
<evidence type="ECO:0000313" key="1">
    <source>
        <dbReference type="EMBL" id="MCY8317441.1"/>
    </source>
</evidence>
<sequence>MKQSGKSMSDFKFVPTLSKTLKELDDLTRNALAVEAKVRPATINDIASGKSKQINMETLNAIIETLNTFAKEKGLDKKYSVSDIFEHEDFLNQKYCD</sequence>